<organism evidence="2 3">
    <name type="scientific">Leptosia nina</name>
    <dbReference type="NCBI Taxonomy" id="320188"/>
    <lineage>
        <taxon>Eukaryota</taxon>
        <taxon>Metazoa</taxon>
        <taxon>Ecdysozoa</taxon>
        <taxon>Arthropoda</taxon>
        <taxon>Hexapoda</taxon>
        <taxon>Insecta</taxon>
        <taxon>Pterygota</taxon>
        <taxon>Neoptera</taxon>
        <taxon>Endopterygota</taxon>
        <taxon>Lepidoptera</taxon>
        <taxon>Glossata</taxon>
        <taxon>Ditrysia</taxon>
        <taxon>Papilionoidea</taxon>
        <taxon>Pieridae</taxon>
        <taxon>Pierinae</taxon>
        <taxon>Leptosia</taxon>
    </lineage>
</organism>
<keyword evidence="1" id="KW-0732">Signal</keyword>
<evidence type="ECO:0000313" key="3">
    <source>
        <dbReference type="Proteomes" id="UP001497472"/>
    </source>
</evidence>
<reference evidence="2 3" key="1">
    <citation type="submission" date="2023-11" db="EMBL/GenBank/DDBJ databases">
        <authorList>
            <person name="Okamura Y."/>
        </authorList>
    </citation>
    <scope>NUCLEOTIDE SEQUENCE [LARGE SCALE GENOMIC DNA]</scope>
</reference>
<dbReference type="AlphaFoldDB" id="A0AAV1JXS5"/>
<dbReference type="Proteomes" id="UP001497472">
    <property type="component" value="Unassembled WGS sequence"/>
</dbReference>
<proteinExistence type="predicted"/>
<accession>A0AAV1JXS5</accession>
<name>A0AAV1JXS5_9NEOP</name>
<protein>
    <submittedName>
        <fullName evidence="2">Uncharacterized protein</fullName>
    </submittedName>
</protein>
<sequence>MYFFRFVCLIACATASPLIQQNGDEIKLEKRNLQPPQKVQDGTRWYSQYLPVGSKGHLLDGANAIQPNIVKFKIISEVIDKTISIMDSSPIYFDNILVDSQQNRKYFYDKVEDQQDNKDCHRKKYGPEQSVKISDKINENQQPDSTKIESFSARPVLSVEEAQPVVHLNIPVPPSITSSVTLPSGYSSISSLQNDESLIVEKWTSENHYQSMKNNPQCGLNVPAPPSITDSITLPSRYSSLSSLRNDERLIIEKVKEYKTSNKGNGGGSVVLSNDEEKSFPDTVEVGNQQPIINEEQRTVTLNVPAPPSIAQLLLCLQDTRHCQSYEKTEIITEEPIVTEEVQPAVRLNVPAPPSITDSIALPLGYSSLSSLRNDERLIIEKVKKYKTSNKGNGEGSVVLSNDEEKSYPKTVEVGNQQPIINEEERIVRLNVPAPPSIAQTITLPSGYSSLSELRNSKKALIENIHATRRYEPKQVVEFSSESQQPDITRTEIITEEPIVTEEVQPAVRLNVPAPPSITDSIALPLGYSSLSSLRNDERLIIEKVKKYKTSNKGNGEGSVVLSNDEEKSYPNTVEVGNQLPIINEEQRIVRLNVPAPPSIAQTITLPSGYSSLSELRNSKKALIENIHATRRYEPKQVVEFTSESQQPDITRTEIITEEPIVNEEEVQPAVRLNVPAKKPENDERLIIERVKEYKTSDKGNGEGSIVLSNEEEKSHPVAVEIDDKPVINEEKPDITRTEIITEEPIVTERRSTTCSAVVEYTSESQQPDITRTEITIEEPIVTEEEVQPAVRLNVPAPPSITDSITLPSGYSSLSSLRNDERLIIKKVKEYKTSNKGKEEKLSYLQTTKKTLTPKPEDTRHCQSYETVKMLSLRLYMKGDVTNRSRLWSLLVKANNLILLGQKSIPKNLVTEEPVVTEIEVQPAMRLNVPAPPSIADSITLPSGYSSLSSLRNDETLIIKKIKENKVSNNENGQKRIILVNKDGESTPRNEEVIDEKPVLSEKLRTSKNVPAQWESVINEKHEDNVESPKYGEIILERD</sequence>
<comment type="caution">
    <text evidence="2">The sequence shown here is derived from an EMBL/GenBank/DDBJ whole genome shotgun (WGS) entry which is preliminary data.</text>
</comment>
<feature type="chain" id="PRO_5043527673" evidence="1">
    <location>
        <begin position="16"/>
        <end position="1039"/>
    </location>
</feature>
<gene>
    <name evidence="2" type="ORF">LNINA_LOCUS12606</name>
</gene>
<keyword evidence="3" id="KW-1185">Reference proteome</keyword>
<dbReference type="EMBL" id="CAVLEF010000225">
    <property type="protein sequence ID" value="CAK1553635.1"/>
    <property type="molecule type" value="Genomic_DNA"/>
</dbReference>
<evidence type="ECO:0000313" key="2">
    <source>
        <dbReference type="EMBL" id="CAK1553635.1"/>
    </source>
</evidence>
<feature type="signal peptide" evidence="1">
    <location>
        <begin position="1"/>
        <end position="15"/>
    </location>
</feature>
<evidence type="ECO:0000256" key="1">
    <source>
        <dbReference type="SAM" id="SignalP"/>
    </source>
</evidence>